<evidence type="ECO:0000256" key="1">
    <source>
        <dbReference type="SAM" id="Phobius"/>
    </source>
</evidence>
<feature type="transmembrane region" description="Helical" evidence="1">
    <location>
        <begin position="6"/>
        <end position="29"/>
    </location>
</feature>
<dbReference type="EMBL" id="CP063212">
    <property type="protein sequence ID" value="QOR47967.1"/>
    <property type="molecule type" value="Genomic_DNA"/>
</dbReference>
<sequence length="170" mass="18628">MEETLLVDVVVVATVGLALTVFAGAFVALKRRQDSDSVNVQRRSLGALMTSVGIALVLLASLVIVYRYAFARPGLWLVAIVLAVLAASRLMGLWYELIYKVEVGDDALRISRTAFKESVVREKDIATARIVTRRGEPVYEVTLGSGEKVYLAKRGYDLGEFEAVIASMMK</sequence>
<dbReference type="RefSeq" id="WP_197553816.1">
    <property type="nucleotide sequence ID" value="NZ_CP063212.1"/>
</dbReference>
<evidence type="ECO:0000313" key="3">
    <source>
        <dbReference type="Proteomes" id="UP000594961"/>
    </source>
</evidence>
<gene>
    <name evidence="2" type="ORF">INS90_01275</name>
</gene>
<protein>
    <submittedName>
        <fullName evidence="2">Uncharacterized protein</fullName>
    </submittedName>
</protein>
<keyword evidence="1" id="KW-1133">Transmembrane helix</keyword>
<dbReference type="AlphaFoldDB" id="A0A7M1R392"/>
<evidence type="ECO:0000313" key="2">
    <source>
        <dbReference type="EMBL" id="QOR47967.1"/>
    </source>
</evidence>
<proteinExistence type="predicted"/>
<keyword evidence="1" id="KW-0812">Transmembrane</keyword>
<feature type="transmembrane region" description="Helical" evidence="1">
    <location>
        <begin position="75"/>
        <end position="95"/>
    </location>
</feature>
<name>A0A7M1R392_9ACTO</name>
<accession>A0A7M1R392</accession>
<organism evidence="2 3">
    <name type="scientific">Trueperella pecoris</name>
    <dbReference type="NCBI Taxonomy" id="2733571"/>
    <lineage>
        <taxon>Bacteria</taxon>
        <taxon>Bacillati</taxon>
        <taxon>Actinomycetota</taxon>
        <taxon>Actinomycetes</taxon>
        <taxon>Actinomycetales</taxon>
        <taxon>Actinomycetaceae</taxon>
        <taxon>Trueperella</taxon>
    </lineage>
</organism>
<feature type="transmembrane region" description="Helical" evidence="1">
    <location>
        <begin position="45"/>
        <end position="69"/>
    </location>
</feature>
<reference evidence="2 3" key="1">
    <citation type="submission" date="2020-10" db="EMBL/GenBank/DDBJ databases">
        <title>Trueperella pecoris sp. nov. isolated from bovine and porcine specimens.</title>
        <authorList>
            <person name="Schoenecker L."/>
            <person name="Schnydrig P."/>
            <person name="Brodard I."/>
            <person name="Thomann A."/>
            <person name="Hemphill A."/>
            <person name="Rodriguez-Campos S."/>
            <person name="Perreten V."/>
            <person name="Jores J."/>
            <person name="Kittl S."/>
        </authorList>
    </citation>
    <scope>NUCLEOTIDE SEQUENCE [LARGE SCALE GENOMIC DNA]</scope>
    <source>
        <strain evidence="2 3">19OD0592</strain>
    </source>
</reference>
<keyword evidence="1" id="KW-0472">Membrane</keyword>
<dbReference type="Proteomes" id="UP000594961">
    <property type="component" value="Chromosome"/>
</dbReference>